<keyword evidence="9" id="KW-0227">DNA damage</keyword>
<evidence type="ECO:0000256" key="1">
    <source>
        <dbReference type="ARBA" id="ARBA00001936"/>
    </source>
</evidence>
<evidence type="ECO:0000256" key="5">
    <source>
        <dbReference type="ARBA" id="ARBA00022842"/>
    </source>
</evidence>
<dbReference type="GO" id="GO:0003906">
    <property type="term" value="F:DNA-(apurinic or apyrimidinic site) endonuclease activity"/>
    <property type="evidence" value="ECO:0007669"/>
    <property type="project" value="TreeGrafter"/>
</dbReference>
<feature type="site" description="Transition state stabilizer" evidence="8">
    <location>
        <position position="200"/>
    </location>
</feature>
<evidence type="ECO:0000256" key="6">
    <source>
        <dbReference type="PIRSR" id="PIRSR604808-1"/>
    </source>
</evidence>
<feature type="binding site" evidence="7">
    <location>
        <position position="83"/>
    </location>
    <ligand>
        <name>Mg(2+)</name>
        <dbReference type="ChEBI" id="CHEBI:18420"/>
        <label>1</label>
    </ligand>
</feature>
<dbReference type="PANTHER" id="PTHR22748:SF6">
    <property type="entry name" value="DNA-(APURINIC OR APYRIMIDINIC SITE) ENDONUCLEASE"/>
    <property type="match status" value="1"/>
</dbReference>
<accession>A0A9C7UT67</accession>
<evidence type="ECO:0000259" key="10">
    <source>
        <dbReference type="Pfam" id="PF03372"/>
    </source>
</evidence>
<dbReference type="Gene3D" id="3.60.10.10">
    <property type="entry name" value="Endonuclease/exonuclease/phosphatase"/>
    <property type="match status" value="1"/>
</dbReference>
<keyword evidence="9" id="KW-0234">DNA repair</keyword>
<dbReference type="SUPFAM" id="SSF56219">
    <property type="entry name" value="DNase I-like"/>
    <property type="match status" value="1"/>
</dbReference>
<feature type="site" description="Important for catalytic activity" evidence="8">
    <location>
        <position position="271"/>
    </location>
</feature>
<dbReference type="CDD" id="cd09087">
    <property type="entry name" value="Ape1-like_AP-endo"/>
    <property type="match status" value="1"/>
</dbReference>
<keyword evidence="4" id="KW-0378">Hydrolase</keyword>
<gene>
    <name evidence="11" type="ORF">GpartN1_g6349.t1</name>
</gene>
<keyword evidence="12" id="KW-1185">Reference proteome</keyword>
<evidence type="ECO:0000256" key="7">
    <source>
        <dbReference type="PIRSR" id="PIRSR604808-2"/>
    </source>
</evidence>
<dbReference type="GO" id="GO:0005634">
    <property type="term" value="C:nucleus"/>
    <property type="evidence" value="ECO:0007669"/>
    <property type="project" value="TreeGrafter"/>
</dbReference>
<dbReference type="Pfam" id="PF03372">
    <property type="entry name" value="Exo_endo_phos"/>
    <property type="match status" value="1"/>
</dbReference>
<keyword evidence="5 7" id="KW-0460">Magnesium</keyword>
<evidence type="ECO:0000256" key="2">
    <source>
        <dbReference type="ARBA" id="ARBA00007092"/>
    </source>
</evidence>
<feature type="active site" description="Proton donor/acceptor" evidence="6">
    <location>
        <position position="198"/>
    </location>
</feature>
<dbReference type="OrthoDB" id="498125at2759"/>
<dbReference type="InterPro" id="IPR020847">
    <property type="entry name" value="AP_endonuclease_F1_BS"/>
</dbReference>
<dbReference type="EMBL" id="BQMJ01000056">
    <property type="protein sequence ID" value="GJQ14558.1"/>
    <property type="molecule type" value="Genomic_DNA"/>
</dbReference>
<evidence type="ECO:0000313" key="11">
    <source>
        <dbReference type="EMBL" id="GJQ14558.1"/>
    </source>
</evidence>
<dbReference type="InterPro" id="IPR005135">
    <property type="entry name" value="Endo/exonuclease/phosphatase"/>
</dbReference>
<feature type="binding site" evidence="7">
    <location>
        <position position="296"/>
    </location>
    <ligand>
        <name>Mg(2+)</name>
        <dbReference type="ChEBI" id="CHEBI:18420"/>
        <label>1</label>
    </ligand>
</feature>
<dbReference type="Proteomes" id="UP001061958">
    <property type="component" value="Unassembled WGS sequence"/>
</dbReference>
<feature type="binding site" evidence="7">
    <location>
        <position position="198"/>
    </location>
    <ligand>
        <name>Mg(2+)</name>
        <dbReference type="ChEBI" id="CHEBI:18420"/>
        <label>1</label>
    </ligand>
</feature>
<comment type="cofactor">
    <cofactor evidence="1">
        <name>Mn(2+)</name>
        <dbReference type="ChEBI" id="CHEBI:29035"/>
    </cofactor>
</comment>
<dbReference type="GO" id="GO:0006284">
    <property type="term" value="P:base-excision repair"/>
    <property type="evidence" value="ECO:0007669"/>
    <property type="project" value="TreeGrafter"/>
</dbReference>
<proteinExistence type="inferred from homology"/>
<reference evidence="11" key="2">
    <citation type="submission" date="2022-01" db="EMBL/GenBank/DDBJ databases">
        <authorList>
            <person name="Hirooka S."/>
            <person name="Miyagishima S.Y."/>
        </authorList>
    </citation>
    <scope>NUCLEOTIDE SEQUENCE</scope>
    <source>
        <strain evidence="11">NBRC 102759</strain>
    </source>
</reference>
<organism evidence="11 12">
    <name type="scientific">Galdieria partita</name>
    <dbReference type="NCBI Taxonomy" id="83374"/>
    <lineage>
        <taxon>Eukaryota</taxon>
        <taxon>Rhodophyta</taxon>
        <taxon>Bangiophyceae</taxon>
        <taxon>Galdieriales</taxon>
        <taxon>Galdieriaceae</taxon>
        <taxon>Galdieria</taxon>
    </lineage>
</organism>
<dbReference type="GO" id="GO:0008081">
    <property type="term" value="F:phosphoric diester hydrolase activity"/>
    <property type="evidence" value="ECO:0007669"/>
    <property type="project" value="TreeGrafter"/>
</dbReference>
<dbReference type="InterPro" id="IPR020848">
    <property type="entry name" value="AP_endonuclease_F1_CS"/>
</dbReference>
<comment type="cofactor">
    <cofactor evidence="7 9">
        <name>Mg(2+)</name>
        <dbReference type="ChEBI" id="CHEBI:18420"/>
    </cofactor>
    <cofactor evidence="7 9">
        <name>Mn(2+)</name>
        <dbReference type="ChEBI" id="CHEBI:29035"/>
    </cofactor>
    <text evidence="7 9">Probably binds two magnesium or manganese ions per subunit.</text>
</comment>
<dbReference type="AlphaFoldDB" id="A0A9C7UT67"/>
<comment type="similarity">
    <text evidence="2 9">Belongs to the DNA repair enzymes AP/ExoA family.</text>
</comment>
<evidence type="ECO:0000256" key="4">
    <source>
        <dbReference type="ARBA" id="ARBA00022801"/>
    </source>
</evidence>
<evidence type="ECO:0000313" key="12">
    <source>
        <dbReference type="Proteomes" id="UP001061958"/>
    </source>
</evidence>
<feature type="binding site" evidence="7">
    <location>
        <position position="297"/>
    </location>
    <ligand>
        <name>Mg(2+)</name>
        <dbReference type="ChEBI" id="CHEBI:18420"/>
        <label>1</label>
    </ligand>
</feature>
<dbReference type="PROSITE" id="PS00728">
    <property type="entry name" value="AP_NUCLEASE_F1_3"/>
    <property type="match status" value="1"/>
</dbReference>
<evidence type="ECO:0000256" key="9">
    <source>
        <dbReference type="RuleBase" id="RU362131"/>
    </source>
</evidence>
<evidence type="ECO:0000256" key="3">
    <source>
        <dbReference type="ARBA" id="ARBA00022723"/>
    </source>
</evidence>
<dbReference type="NCBIfam" id="TIGR00633">
    <property type="entry name" value="xth"/>
    <property type="match status" value="1"/>
</dbReference>
<comment type="caution">
    <text evidence="11">The sequence shown here is derived from an EMBL/GenBank/DDBJ whole genome shotgun (WGS) entry which is preliminary data.</text>
</comment>
<dbReference type="NCBIfam" id="TIGR00195">
    <property type="entry name" value="exoDNase_III"/>
    <property type="match status" value="1"/>
</dbReference>
<protein>
    <recommendedName>
        <fullName evidence="10">Endonuclease/exonuclease/phosphatase domain-containing protein</fullName>
    </recommendedName>
</protein>
<dbReference type="PANTHER" id="PTHR22748">
    <property type="entry name" value="AP ENDONUCLEASE"/>
    <property type="match status" value="1"/>
</dbReference>
<keyword evidence="3 7" id="KW-0479">Metal-binding</keyword>
<feature type="site" description="Interaction with DNA substrate" evidence="8">
    <location>
        <position position="297"/>
    </location>
</feature>
<name>A0A9C7UT67_9RHOD</name>
<evidence type="ECO:0000256" key="8">
    <source>
        <dbReference type="PIRSR" id="PIRSR604808-3"/>
    </source>
</evidence>
<feature type="binding site" evidence="7">
    <location>
        <position position="200"/>
    </location>
    <ligand>
        <name>Mg(2+)</name>
        <dbReference type="ChEBI" id="CHEBI:18420"/>
        <label>1</label>
    </ligand>
</feature>
<feature type="domain" description="Endonuclease/exonuclease/phosphatase" evidence="10">
    <location>
        <begin position="51"/>
        <end position="297"/>
    </location>
</feature>
<sequence length="306" mass="35473">MYTFVGNKHFISDKEDSSETLSPSKKKTCTDFDSFPENPNKDGSRTRLKFLSWNVNSLKRVLERKQLVNLVSQEDPDFFCLQETKLTQDKVPGAFLLPQYKKFFNCCEIKRGYSGTALFSKMAPISVMKDFEGVYSEHNKSGRLIVAEYDNFYVANVYVPNSGDKLKNLEYRLHSWDTDFCSYICELQMKKPVVLLGDLNVAHQEIDVYDPEHLSSKAGFVNSERNHFSKFLRETKMIDSFRYLYPHRTEAYSFWDYKTGARLRNHGWRIDYGLISSSLISNLVDAFIIDKIEGSDHCPIGIVLQF</sequence>
<keyword evidence="7" id="KW-0464">Manganese</keyword>
<dbReference type="PROSITE" id="PS51435">
    <property type="entry name" value="AP_NUCLEASE_F1_4"/>
    <property type="match status" value="1"/>
</dbReference>
<dbReference type="GO" id="GO:0003677">
    <property type="term" value="F:DNA binding"/>
    <property type="evidence" value="ECO:0007669"/>
    <property type="project" value="InterPro"/>
</dbReference>
<reference evidence="11" key="1">
    <citation type="journal article" date="2022" name="Proc. Natl. Acad. Sci. U.S.A.">
        <title>Life cycle and functional genomics of the unicellular red alga Galdieria for elucidating algal and plant evolution and industrial use.</title>
        <authorList>
            <person name="Hirooka S."/>
            <person name="Itabashi T."/>
            <person name="Ichinose T.M."/>
            <person name="Onuma R."/>
            <person name="Fujiwara T."/>
            <person name="Yamashita S."/>
            <person name="Jong L.W."/>
            <person name="Tomita R."/>
            <person name="Iwane A.H."/>
            <person name="Miyagishima S.Y."/>
        </authorList>
    </citation>
    <scope>NUCLEOTIDE SEQUENCE</scope>
    <source>
        <strain evidence="11">NBRC 102759</strain>
    </source>
</reference>
<feature type="active site" evidence="6">
    <location>
        <position position="158"/>
    </location>
</feature>
<feature type="active site" description="Proton acceptor" evidence="6">
    <location>
        <position position="297"/>
    </location>
</feature>
<dbReference type="GO" id="GO:0046872">
    <property type="term" value="F:metal ion binding"/>
    <property type="evidence" value="ECO:0007669"/>
    <property type="project" value="UniProtKB-KW"/>
</dbReference>
<feature type="binding site" evidence="7">
    <location>
        <position position="54"/>
    </location>
    <ligand>
        <name>Mg(2+)</name>
        <dbReference type="ChEBI" id="CHEBI:18420"/>
        <label>1</label>
    </ligand>
</feature>
<dbReference type="GO" id="GO:0008311">
    <property type="term" value="F:double-stranded DNA 3'-5' DNA exonuclease activity"/>
    <property type="evidence" value="ECO:0007669"/>
    <property type="project" value="TreeGrafter"/>
</dbReference>
<dbReference type="InterPro" id="IPR036691">
    <property type="entry name" value="Endo/exonu/phosph_ase_sf"/>
</dbReference>
<dbReference type="PROSITE" id="PS00726">
    <property type="entry name" value="AP_NUCLEASE_F1_1"/>
    <property type="match status" value="1"/>
</dbReference>
<dbReference type="InterPro" id="IPR004808">
    <property type="entry name" value="AP_endonuc_1"/>
</dbReference>